<dbReference type="STRING" id="1679170.AC625_01645"/>
<dbReference type="AlphaFoldDB" id="A0A0K9GZU2"/>
<keyword evidence="2" id="KW-1185">Reference proteome</keyword>
<evidence type="ECO:0008006" key="3">
    <source>
        <dbReference type="Google" id="ProtNLM"/>
    </source>
</evidence>
<dbReference type="Proteomes" id="UP000037146">
    <property type="component" value="Unassembled WGS sequence"/>
</dbReference>
<dbReference type="EMBL" id="LFZW01000001">
    <property type="protein sequence ID" value="KMY52178.1"/>
    <property type="molecule type" value="Genomic_DNA"/>
</dbReference>
<name>A0A0K9GZU2_9BACI</name>
<dbReference type="Pfam" id="PF14044">
    <property type="entry name" value="NETI"/>
    <property type="match status" value="1"/>
</dbReference>
<dbReference type="PATRIC" id="fig|1679170.3.peg.314"/>
<dbReference type="RefSeq" id="WP_049683534.1">
    <property type="nucleotide sequence ID" value="NZ_LFZW01000001.1"/>
</dbReference>
<evidence type="ECO:0000313" key="2">
    <source>
        <dbReference type="Proteomes" id="UP000037146"/>
    </source>
</evidence>
<protein>
    <recommendedName>
        <fullName evidence="3">NETI motif-containing protein</fullName>
    </recommendedName>
</protein>
<accession>A0A0K9GZU2</accession>
<dbReference type="OrthoDB" id="2354098at2"/>
<gene>
    <name evidence="1" type="ORF">AC625_01645</name>
</gene>
<evidence type="ECO:0000313" key="1">
    <source>
        <dbReference type="EMBL" id="KMY52178.1"/>
    </source>
</evidence>
<reference evidence="2" key="1">
    <citation type="submission" date="2015-07" db="EMBL/GenBank/DDBJ databases">
        <title>Genome sequencing project for genomic taxonomy and phylogenomics of Bacillus-like bacteria.</title>
        <authorList>
            <person name="Liu B."/>
            <person name="Wang J."/>
            <person name="Zhu Y."/>
            <person name="Liu G."/>
            <person name="Chen Q."/>
            <person name="Chen Z."/>
            <person name="Lan J."/>
            <person name="Che J."/>
            <person name="Ge C."/>
            <person name="Shi H."/>
            <person name="Pan Z."/>
            <person name="Liu X."/>
        </authorList>
    </citation>
    <scope>NUCLEOTIDE SEQUENCE [LARGE SCALE GENOMIC DNA]</scope>
    <source>
        <strain evidence="2">FJAT-27997</strain>
    </source>
</reference>
<comment type="caution">
    <text evidence="1">The sequence shown here is derived from an EMBL/GenBank/DDBJ whole genome shotgun (WGS) entry which is preliminary data.</text>
</comment>
<dbReference type="InterPro" id="IPR025930">
    <property type="entry name" value="NETI"/>
</dbReference>
<organism evidence="1 2">
    <name type="scientific">Peribacillus loiseleuriae</name>
    <dbReference type="NCBI Taxonomy" id="1679170"/>
    <lineage>
        <taxon>Bacteria</taxon>
        <taxon>Bacillati</taxon>
        <taxon>Bacillota</taxon>
        <taxon>Bacilli</taxon>
        <taxon>Bacillales</taxon>
        <taxon>Bacillaceae</taxon>
        <taxon>Peribacillus</taxon>
    </lineage>
</organism>
<proteinExistence type="predicted"/>
<sequence length="66" mass="7562">MSKKKKEVFEVEEGESIDACLDRIKAAGYSPIKRIEKPIFAEEKEKGETIYKPVSRKIVFEALSNE</sequence>